<keyword evidence="5" id="KW-0159">Chromosome partition</keyword>
<evidence type="ECO:0000256" key="3">
    <source>
        <dbReference type="ARBA" id="ARBA00022618"/>
    </source>
</evidence>
<organism evidence="9">
    <name type="scientific">Psilocybe cubensis</name>
    <name type="common">Psychedelic mushroom</name>
    <name type="synonym">Stropharia cubensis</name>
    <dbReference type="NCBI Taxonomy" id="181762"/>
    <lineage>
        <taxon>Eukaryota</taxon>
        <taxon>Fungi</taxon>
        <taxon>Dikarya</taxon>
        <taxon>Basidiomycota</taxon>
        <taxon>Agaricomycotina</taxon>
        <taxon>Agaricomycetes</taxon>
        <taxon>Agaricomycetidae</taxon>
        <taxon>Agaricales</taxon>
        <taxon>Agaricineae</taxon>
        <taxon>Strophariaceae</taxon>
        <taxon>Psilocybe</taxon>
    </lineage>
</organism>
<dbReference type="GO" id="GO:0051301">
    <property type="term" value="P:cell division"/>
    <property type="evidence" value="ECO:0007669"/>
    <property type="project" value="UniProtKB-KW"/>
</dbReference>
<dbReference type="PANTHER" id="PTHR21394">
    <property type="entry name" value="MAU2 CHROMATID COHESION FACTOR HOMOLOG"/>
    <property type="match status" value="1"/>
</dbReference>
<evidence type="ECO:0000256" key="6">
    <source>
        <dbReference type="ARBA" id="ARBA00023242"/>
    </source>
</evidence>
<sequence>MHDFDVDADNRPFKRQRLGPQELKPLPLDILLLSLPHLLAHPPTHRQHTRSVILSLSALRGYLAQPNLEPRLECRAWTELAEAGFRLGLNTPGIENEVERAITRALMITHKHPSLRIYKPQLTRLSAQLAIHQNNSRLAQNILKKILVSFILPTDPPHAQYSAHLAYIDSLSDSKSIGAIRELHTLASHNNHTDVSLFATVLELHHLLKNGMWNNVRQSLGSIEKTFTEIPRTNIQKALMMHVLIMGVLYHTYVGEYENSQSRIKKLHEMLDGGALEALGSSGIVEIELANSHPLRVQVTHPRVLYTLGFLVSSISKRDPVGRKPKRRLYAEEGVLTVERELKKELALPIWASVSDLKEMQERFHKMRADMLCELIGVAISRSEFDDAERRLSQVIAETRTHGLFALFSARITLHQAHLAHGLGRPERALKCYQVAAYLSRRRAPNEIRFDDKYGEDTDGCEDPWVNVSARAGELWLRIGLASEQTDEGTREYEMEILRARAVDVVKECEGCGGTLQAVGAVLAACLSKEFLATKTHLRTALNLTTAASDNHLRALVLALVAAQYVHTSTEHAETMLNTAELLAAGLGAQPKANKGTDGGKNSAAPTSNIKSADNVGNAHLRLWIGERALELKRRNADDQGASKQELINKRFEEAVAKVRKRKFGEVD</sequence>
<evidence type="ECO:0000256" key="7">
    <source>
        <dbReference type="ARBA" id="ARBA00023306"/>
    </source>
</evidence>
<proteinExistence type="inferred from homology"/>
<keyword evidence="7" id="KW-0131">Cell cycle</keyword>
<dbReference type="GO" id="GO:0005634">
    <property type="term" value="C:nucleus"/>
    <property type="evidence" value="ECO:0007669"/>
    <property type="project" value="UniProtKB-SubCell"/>
</dbReference>
<keyword evidence="3" id="KW-0132">Cell division</keyword>
<dbReference type="AlphaFoldDB" id="A0A8H7Y6N8"/>
<dbReference type="EMBL" id="JAFIQS010000001">
    <property type="protein sequence ID" value="KAG5173442.1"/>
    <property type="molecule type" value="Genomic_DNA"/>
</dbReference>
<evidence type="ECO:0000256" key="2">
    <source>
        <dbReference type="ARBA" id="ARBA00008585"/>
    </source>
</evidence>
<comment type="caution">
    <text evidence="9">The sequence shown here is derived from an EMBL/GenBank/DDBJ whole genome shotgun (WGS) entry which is preliminary data.</text>
</comment>
<dbReference type="GO" id="GO:0007059">
    <property type="term" value="P:chromosome segregation"/>
    <property type="evidence" value="ECO:0007669"/>
    <property type="project" value="UniProtKB-KW"/>
</dbReference>
<dbReference type="OrthoDB" id="5565328at2759"/>
<evidence type="ECO:0000256" key="1">
    <source>
        <dbReference type="ARBA" id="ARBA00004123"/>
    </source>
</evidence>
<gene>
    <name evidence="9" type="ORF">JR316_000099</name>
</gene>
<reference evidence="9" key="1">
    <citation type="submission" date="2021-02" db="EMBL/GenBank/DDBJ databases">
        <title>Psilocybe cubensis genome.</title>
        <authorList>
            <person name="Mckernan K.J."/>
            <person name="Crawford S."/>
            <person name="Trippe A."/>
            <person name="Kane L.T."/>
            <person name="Mclaughlin S."/>
        </authorList>
    </citation>
    <scope>NUCLEOTIDE SEQUENCE [LARGE SCALE GENOMIC DNA]</scope>
    <source>
        <strain evidence="9">MGC-MH-2018</strain>
    </source>
</reference>
<accession>A0A8H7Y6N8</accession>
<comment type="subcellular location">
    <subcellularLocation>
        <location evidence="1">Nucleus</location>
    </subcellularLocation>
</comment>
<evidence type="ECO:0000256" key="4">
    <source>
        <dbReference type="ARBA" id="ARBA00022776"/>
    </source>
</evidence>
<dbReference type="GO" id="GO:0007064">
    <property type="term" value="P:mitotic sister chromatid cohesion"/>
    <property type="evidence" value="ECO:0007669"/>
    <property type="project" value="InterPro"/>
</dbReference>
<comment type="similarity">
    <text evidence="2">Belongs to the SCC4/mau-2 family.</text>
</comment>
<evidence type="ECO:0000256" key="5">
    <source>
        <dbReference type="ARBA" id="ARBA00022829"/>
    </source>
</evidence>
<protein>
    <submittedName>
        <fullName evidence="9">Uncharacterized protein</fullName>
    </submittedName>
</protein>
<keyword evidence="6" id="KW-0539">Nucleus</keyword>
<dbReference type="InterPro" id="IPR019440">
    <property type="entry name" value="MAU2"/>
</dbReference>
<evidence type="ECO:0000256" key="8">
    <source>
        <dbReference type="SAM" id="MobiDB-lite"/>
    </source>
</evidence>
<evidence type="ECO:0000313" key="9">
    <source>
        <dbReference type="EMBL" id="KAG5173442.1"/>
    </source>
</evidence>
<dbReference type="Pfam" id="PF10345">
    <property type="entry name" value="Cohesin_load"/>
    <property type="match status" value="1"/>
</dbReference>
<keyword evidence="4" id="KW-0498">Mitosis</keyword>
<name>A0A8H7Y6N8_PSICU</name>
<feature type="region of interest" description="Disordered" evidence="8">
    <location>
        <begin position="591"/>
        <end position="612"/>
    </location>
</feature>